<dbReference type="RefSeq" id="WP_051625423.1">
    <property type="nucleotide sequence ID" value="NZ_FNQS01000003.1"/>
</dbReference>
<dbReference type="STRING" id="71657.SAMN02982996_01090"/>
<feature type="domain" description="HTH luxR-type" evidence="4">
    <location>
        <begin position="182"/>
        <end position="247"/>
    </location>
</feature>
<dbReference type="eggNOG" id="COG2197">
    <property type="taxonomic scope" value="Bacteria"/>
</dbReference>
<gene>
    <name evidence="5" type="ORF">SAMN02982996_01090</name>
</gene>
<organism evidence="5 6">
    <name type="scientific">Lonsdalea quercina</name>
    <dbReference type="NCBI Taxonomy" id="71657"/>
    <lineage>
        <taxon>Bacteria</taxon>
        <taxon>Pseudomonadati</taxon>
        <taxon>Pseudomonadota</taxon>
        <taxon>Gammaproteobacteria</taxon>
        <taxon>Enterobacterales</taxon>
        <taxon>Pectobacteriaceae</taxon>
        <taxon>Lonsdalea</taxon>
    </lineage>
</organism>
<keyword evidence="2" id="KW-0238">DNA-binding</keyword>
<protein>
    <submittedName>
        <fullName evidence="5">LuxR family transcriptional regulator</fullName>
    </submittedName>
</protein>
<dbReference type="PANTHER" id="PTHR44688">
    <property type="entry name" value="DNA-BINDING TRANSCRIPTIONAL ACTIVATOR DEVR_DOSR"/>
    <property type="match status" value="1"/>
</dbReference>
<dbReference type="EMBL" id="FNQS01000003">
    <property type="protein sequence ID" value="SEA19742.1"/>
    <property type="molecule type" value="Genomic_DNA"/>
</dbReference>
<dbReference type="Gene3D" id="3.30.450.80">
    <property type="entry name" value="Transcription factor LuxR-like, autoinducer-binding domain"/>
    <property type="match status" value="1"/>
</dbReference>
<dbReference type="SUPFAM" id="SSF46894">
    <property type="entry name" value="C-terminal effector domain of the bipartite response regulators"/>
    <property type="match status" value="1"/>
</dbReference>
<keyword evidence="6" id="KW-1185">Reference proteome</keyword>
<dbReference type="InterPro" id="IPR036388">
    <property type="entry name" value="WH-like_DNA-bd_sf"/>
</dbReference>
<evidence type="ECO:0000256" key="1">
    <source>
        <dbReference type="ARBA" id="ARBA00023015"/>
    </source>
</evidence>
<dbReference type="SMART" id="SM00421">
    <property type="entry name" value="HTH_LUXR"/>
    <property type="match status" value="1"/>
</dbReference>
<dbReference type="GeneID" id="97764002"/>
<dbReference type="InterPro" id="IPR036693">
    <property type="entry name" value="TF_LuxR_autoind-bd_dom_sf"/>
</dbReference>
<reference evidence="5 6" key="1">
    <citation type="submission" date="2016-10" db="EMBL/GenBank/DDBJ databases">
        <authorList>
            <person name="de Groot N.N."/>
        </authorList>
    </citation>
    <scope>NUCLEOTIDE SEQUENCE [LARGE SCALE GENOMIC DNA]</scope>
    <source>
        <strain evidence="5 6">ATCC 29281</strain>
    </source>
</reference>
<dbReference type="Proteomes" id="UP000187280">
    <property type="component" value="Unassembled WGS sequence"/>
</dbReference>
<evidence type="ECO:0000313" key="5">
    <source>
        <dbReference type="EMBL" id="SEA19742.1"/>
    </source>
</evidence>
<evidence type="ECO:0000313" key="6">
    <source>
        <dbReference type="Proteomes" id="UP000187280"/>
    </source>
</evidence>
<keyword evidence="1" id="KW-0805">Transcription regulation</keyword>
<dbReference type="GO" id="GO:0006355">
    <property type="term" value="P:regulation of DNA-templated transcription"/>
    <property type="evidence" value="ECO:0007669"/>
    <property type="project" value="InterPro"/>
</dbReference>
<dbReference type="GO" id="GO:0003677">
    <property type="term" value="F:DNA binding"/>
    <property type="evidence" value="ECO:0007669"/>
    <property type="project" value="UniProtKB-KW"/>
</dbReference>
<evidence type="ECO:0000259" key="4">
    <source>
        <dbReference type="PROSITE" id="PS50043"/>
    </source>
</evidence>
<dbReference type="InterPro" id="IPR016032">
    <property type="entry name" value="Sig_transdc_resp-reg_C-effctor"/>
</dbReference>
<dbReference type="AlphaFoldDB" id="A0A1H3Z8T7"/>
<dbReference type="CDD" id="cd06170">
    <property type="entry name" value="LuxR_C_like"/>
    <property type="match status" value="1"/>
</dbReference>
<name>A0A1H3Z8T7_9GAMM</name>
<dbReference type="PANTHER" id="PTHR44688:SF16">
    <property type="entry name" value="DNA-BINDING TRANSCRIPTIONAL ACTIVATOR DEVR_DOSR"/>
    <property type="match status" value="1"/>
</dbReference>
<keyword evidence="3" id="KW-0804">Transcription</keyword>
<sequence length="251" mass="28584">MDKTTQLTSLKRSATSLDDAFDHMFAQTLHLGFDRVIYDYAPVPRTMDGTLINPSLLRVNNVPEDMPLQWFENGFFQMDVVQHHALETCAPFVWSYQRPERTPLRSRIGEEHQCVTHYMRENGMPCGATVPLHLPRGGFATVTAILNSSHEEQDISSTLSDLTFIAHRFQESAFPLFSEDLMTCQYVHLTKRERECLAWSAEGLTAKEIARKLNRSVATVTLHLNNATKKLGANNRVQAVVRAMYYHLLDS</sequence>
<proteinExistence type="predicted"/>
<dbReference type="InterPro" id="IPR005143">
    <property type="entry name" value="TF_LuxR_autoind-bd_dom"/>
</dbReference>
<dbReference type="PROSITE" id="PS50043">
    <property type="entry name" value="HTH_LUXR_2"/>
    <property type="match status" value="1"/>
</dbReference>
<evidence type="ECO:0000256" key="2">
    <source>
        <dbReference type="ARBA" id="ARBA00023125"/>
    </source>
</evidence>
<dbReference type="PROSITE" id="PS00622">
    <property type="entry name" value="HTH_LUXR_1"/>
    <property type="match status" value="1"/>
</dbReference>
<dbReference type="SUPFAM" id="SSF75516">
    <property type="entry name" value="Pheromone-binding domain of LuxR-like quorum-sensing transcription factors"/>
    <property type="match status" value="1"/>
</dbReference>
<accession>A0A1H3Z8T7</accession>
<dbReference type="Gene3D" id="1.10.10.10">
    <property type="entry name" value="Winged helix-like DNA-binding domain superfamily/Winged helix DNA-binding domain"/>
    <property type="match status" value="1"/>
</dbReference>
<dbReference type="InterPro" id="IPR000792">
    <property type="entry name" value="Tscrpt_reg_LuxR_C"/>
</dbReference>
<dbReference type="Pfam" id="PF00196">
    <property type="entry name" value="GerE"/>
    <property type="match status" value="1"/>
</dbReference>
<dbReference type="Pfam" id="PF03472">
    <property type="entry name" value="Autoind_bind"/>
    <property type="match status" value="1"/>
</dbReference>
<dbReference type="PRINTS" id="PR00038">
    <property type="entry name" value="HTHLUXR"/>
</dbReference>
<evidence type="ECO:0000256" key="3">
    <source>
        <dbReference type="ARBA" id="ARBA00023163"/>
    </source>
</evidence>